<dbReference type="InterPro" id="IPR014867">
    <property type="entry name" value="Spore_coat_CotH_CotH2/3/7"/>
</dbReference>
<keyword evidence="6" id="KW-0732">Signal</keyword>
<feature type="domain" description="Cytochrome c" evidence="7">
    <location>
        <begin position="1192"/>
        <end position="1327"/>
    </location>
</feature>
<reference evidence="8 9" key="1">
    <citation type="submission" date="2021-04" db="EMBL/GenBank/DDBJ databases">
        <authorList>
            <person name="Ivanova A."/>
        </authorList>
    </citation>
    <scope>NUCLEOTIDE SEQUENCE [LARGE SCALE GENOMIC DNA]</scope>
    <source>
        <strain evidence="8 9">G18</strain>
    </source>
</reference>
<dbReference type="PANTHER" id="PTHR33546">
    <property type="entry name" value="LARGE, MULTIFUNCTIONAL SECRETED PROTEIN-RELATED"/>
    <property type="match status" value="1"/>
</dbReference>
<accession>A0ABS5BLZ8</accession>
<dbReference type="InterPro" id="IPR013428">
    <property type="entry name" value="Membrane-bound_put_N"/>
</dbReference>
<feature type="region of interest" description="Disordered" evidence="5">
    <location>
        <begin position="70"/>
        <end position="94"/>
    </location>
</feature>
<dbReference type="NCBIfam" id="TIGR02604">
    <property type="entry name" value="Piru_Ver_Nterm"/>
    <property type="match status" value="1"/>
</dbReference>
<dbReference type="InterPro" id="IPR016024">
    <property type="entry name" value="ARM-type_fold"/>
</dbReference>
<dbReference type="RefSeq" id="WP_210652856.1">
    <property type="nucleotide sequence ID" value="NZ_JAGKQQ010000001.1"/>
</dbReference>
<dbReference type="SUPFAM" id="SSF46626">
    <property type="entry name" value="Cytochrome c"/>
    <property type="match status" value="1"/>
</dbReference>
<dbReference type="NCBIfam" id="TIGR02603">
    <property type="entry name" value="CxxCH_TIGR02603"/>
    <property type="match status" value="1"/>
</dbReference>
<feature type="chain" id="PRO_5047448039" evidence="6">
    <location>
        <begin position="26"/>
        <end position="1327"/>
    </location>
</feature>
<dbReference type="InterPro" id="IPR009056">
    <property type="entry name" value="Cyt_c-like_dom"/>
</dbReference>
<keyword evidence="8" id="KW-0808">Transferase</keyword>
<dbReference type="InterPro" id="IPR013427">
    <property type="entry name" value="Haem-bd_dom_put"/>
</dbReference>
<dbReference type="EMBL" id="JAGKQQ010000001">
    <property type="protein sequence ID" value="MBP3954738.1"/>
    <property type="molecule type" value="Genomic_DNA"/>
</dbReference>
<dbReference type="Gene3D" id="2.120.10.30">
    <property type="entry name" value="TolB, C-terminal domain"/>
    <property type="match status" value="1"/>
</dbReference>
<dbReference type="InterPro" id="IPR011042">
    <property type="entry name" value="6-blade_b-propeller_TolB-like"/>
</dbReference>
<dbReference type="InterPro" id="IPR011041">
    <property type="entry name" value="Quinoprot_gluc/sorb_DH_b-prop"/>
</dbReference>
<dbReference type="Pfam" id="PF08757">
    <property type="entry name" value="CotH"/>
    <property type="match status" value="1"/>
</dbReference>
<keyword evidence="3 4" id="KW-0408">Iron</keyword>
<evidence type="ECO:0000313" key="8">
    <source>
        <dbReference type="EMBL" id="MBP3954738.1"/>
    </source>
</evidence>
<dbReference type="InterPro" id="IPR055557">
    <property type="entry name" value="DUF7133"/>
</dbReference>
<comment type="caution">
    <text evidence="8">The sequence shown here is derived from an EMBL/GenBank/DDBJ whole genome shotgun (WGS) entry which is preliminary data.</text>
</comment>
<dbReference type="Pfam" id="PF23500">
    <property type="entry name" value="DUF7133"/>
    <property type="match status" value="1"/>
</dbReference>
<dbReference type="SUPFAM" id="SSF48371">
    <property type="entry name" value="ARM repeat"/>
    <property type="match status" value="1"/>
</dbReference>
<evidence type="ECO:0000256" key="4">
    <source>
        <dbReference type="PROSITE-ProRule" id="PRU00433"/>
    </source>
</evidence>
<dbReference type="InterPro" id="IPR036909">
    <property type="entry name" value="Cyt_c-like_dom_sf"/>
</dbReference>
<keyword evidence="9" id="KW-1185">Reference proteome</keyword>
<feature type="compositionally biased region" description="Basic and acidic residues" evidence="5">
    <location>
        <begin position="79"/>
        <end position="94"/>
    </location>
</feature>
<dbReference type="Gene3D" id="1.25.10.10">
    <property type="entry name" value="Leucine-rich Repeat Variant"/>
    <property type="match status" value="1"/>
</dbReference>
<dbReference type="InterPro" id="IPR011989">
    <property type="entry name" value="ARM-like"/>
</dbReference>
<evidence type="ECO:0000256" key="2">
    <source>
        <dbReference type="ARBA" id="ARBA00022723"/>
    </source>
</evidence>
<gene>
    <name evidence="8" type="ORF">J8F10_05495</name>
</gene>
<dbReference type="Proteomes" id="UP000676565">
    <property type="component" value="Unassembled WGS sequence"/>
</dbReference>
<evidence type="ECO:0000256" key="1">
    <source>
        <dbReference type="ARBA" id="ARBA00022617"/>
    </source>
</evidence>
<feature type="region of interest" description="Disordered" evidence="5">
    <location>
        <begin position="470"/>
        <end position="491"/>
    </location>
</feature>
<dbReference type="PANTHER" id="PTHR33546:SF1">
    <property type="entry name" value="LARGE, MULTIFUNCTIONAL SECRETED PROTEIN"/>
    <property type="match status" value="1"/>
</dbReference>
<evidence type="ECO:0000313" key="9">
    <source>
        <dbReference type="Proteomes" id="UP000676565"/>
    </source>
</evidence>
<keyword evidence="1 4" id="KW-0349">Heme</keyword>
<sequence>MIRRFMARVPVPICGFLLAALLGGAQPVRPAAAEDPKAEVTNAFGLTKVWTVHLDLSAKEFDALAPALGGFGFPGGPPPKKEEKKDDKKRDTEKNLFGTDFPWVESDVTIEGKTLKKVGVRYSGDMSYFVSARGLKRPLKIAFDKFGSQQFGGLSAVQLNAMPLDATKARAALANAVFRAMGVPAPQTAFAEVTLTVPGKYDKEFVGLYTVVENVDAQFLNDHFASDKGLLMKPFRVRGIDALGDDWEQYKGQYQPHRAATKDESQRVIGFAKLVNQSTDEEFKKQIDSYLDVDTFLRFLAANAFISNLDSFFAVGWNYTLYLDPKTNKFAFIPGDLESTFASVSFLGTPEQLMDLSLAKPYPGENKLPDRLLAIKEVNEKYQKLVKELSTTVFTKERLLKDMEAIDKATKSAREKETKAVAARKEPAPAFGPPGAMGPQAPDIKTFAEKRTASIAAQVAGKSKGYVPQFNFGPPPGGGGGPGGGNAQPIDEKSFRDTVQVAPEFEATLFAIPPKVNYPVAIAAEPTGAIYVAVDEQGSLGRTPGGGKILRCVDKDGDGKVDDVTVFAKVEHPRGVCYRNGSVWVMHPPTLSVFHDDNGDGVSDRQEVLVTGLTTDQVTTRGGDHTTNCVRMGIDGWLYIGVGDYGIKEAKGKDGKTIVQRGGGIVRVRPDGTDLEVYCTGLRNPFDIAIDPFMNVFARDNTNDGAGWDTRVSLLRQSALYGYTQLFANFTDEIMPALGTFGGGGATGGLFVQDARWPSQYRNALFTGDWGRSEVYFHDLKPNGPTFDLKQDVFMKMPRATGMDIDGSGRLFVASWRNGSAVGFEGPNIGFVARVTPKGFKAEPFPDLKSAGPAQLIELLGSPNSVTRFHTQGEVLRRGKSADTSKALVALASDATAAPEGRVAAIYTLKQLDGKDSHAALLKLSEDTVVRESALRALTDRKGEFAELETKAFVTALTDESPRVRAQALISLGRLNDAGAIKSIIPLTARPKGSAIPTAKPLQNQPDPDRVVPHLAVRALVALNATDACLEALDGPHSEGALWALRYMHDPKAVEGLIKKLATARTPELRRGILVTLIRLYHREADYKGTWWGIRPDNTGPYYDRVEWEMSRRIGSVITAAVLDGDKETVAFLKSELARHKVALAGVPSGSEIAKVEKENPIVLPKADPKNPDQIGNATYEAAAKLTLTAKGDGKKGEALFKTQSCIACHTTADGQTPKGPHLADIGKRYKADELVESILKPSAKLAQGYETYRFVTTDDRVFQGFVVSERADATIIRESTGVQRELKRSEIATRQQQKQSAMPEGLAANLTPADLADLIAYLQSLK</sequence>
<evidence type="ECO:0000256" key="5">
    <source>
        <dbReference type="SAM" id="MobiDB-lite"/>
    </source>
</evidence>
<dbReference type="Pfam" id="PF00034">
    <property type="entry name" value="Cytochrom_C"/>
    <property type="match status" value="1"/>
</dbReference>
<keyword evidence="8" id="KW-0418">Kinase</keyword>
<name>A0ABS5BLZ8_9BACT</name>
<dbReference type="PROSITE" id="PS51007">
    <property type="entry name" value="CYTC"/>
    <property type="match status" value="1"/>
</dbReference>
<evidence type="ECO:0000256" key="6">
    <source>
        <dbReference type="SAM" id="SignalP"/>
    </source>
</evidence>
<evidence type="ECO:0000256" key="3">
    <source>
        <dbReference type="ARBA" id="ARBA00023004"/>
    </source>
</evidence>
<organism evidence="8 9">
    <name type="scientific">Gemmata palustris</name>
    <dbReference type="NCBI Taxonomy" id="2822762"/>
    <lineage>
        <taxon>Bacteria</taxon>
        <taxon>Pseudomonadati</taxon>
        <taxon>Planctomycetota</taxon>
        <taxon>Planctomycetia</taxon>
        <taxon>Gemmatales</taxon>
        <taxon>Gemmataceae</taxon>
        <taxon>Gemmata</taxon>
    </lineage>
</organism>
<feature type="signal peptide" evidence="6">
    <location>
        <begin position="1"/>
        <end position="25"/>
    </location>
</feature>
<proteinExistence type="predicted"/>
<keyword evidence="2 4" id="KW-0479">Metal-binding</keyword>
<feature type="region of interest" description="Disordered" evidence="5">
    <location>
        <begin position="419"/>
        <end position="439"/>
    </location>
</feature>
<protein>
    <submittedName>
        <fullName evidence="8">CotH kinase family protein</fullName>
    </submittedName>
</protein>
<dbReference type="GO" id="GO:0016301">
    <property type="term" value="F:kinase activity"/>
    <property type="evidence" value="ECO:0007669"/>
    <property type="project" value="UniProtKB-KW"/>
</dbReference>
<dbReference type="Gene3D" id="1.10.760.10">
    <property type="entry name" value="Cytochrome c-like domain"/>
    <property type="match status" value="1"/>
</dbReference>
<dbReference type="SUPFAM" id="SSF50952">
    <property type="entry name" value="Soluble quinoprotein glucose dehydrogenase"/>
    <property type="match status" value="1"/>
</dbReference>
<evidence type="ECO:0000259" key="7">
    <source>
        <dbReference type="PROSITE" id="PS51007"/>
    </source>
</evidence>